<gene>
    <name evidence="1" type="ORF">PCANC_18214</name>
</gene>
<evidence type="ECO:0000313" key="2">
    <source>
        <dbReference type="Proteomes" id="UP000235388"/>
    </source>
</evidence>
<proteinExistence type="predicted"/>
<dbReference type="Proteomes" id="UP000235388">
    <property type="component" value="Unassembled WGS sequence"/>
</dbReference>
<sequence length="68" mass="7727">MFSLCTDGHVQVIKLASQWSKTNIHFSKHIFKFQVPSYAGTRLSSSQLLRKVNIPIHVLATPEWGQMS</sequence>
<organism evidence="1 2">
    <name type="scientific">Puccinia coronata f. sp. avenae</name>
    <dbReference type="NCBI Taxonomy" id="200324"/>
    <lineage>
        <taxon>Eukaryota</taxon>
        <taxon>Fungi</taxon>
        <taxon>Dikarya</taxon>
        <taxon>Basidiomycota</taxon>
        <taxon>Pucciniomycotina</taxon>
        <taxon>Pucciniomycetes</taxon>
        <taxon>Pucciniales</taxon>
        <taxon>Pucciniaceae</taxon>
        <taxon>Puccinia</taxon>
    </lineage>
</organism>
<comment type="caution">
    <text evidence="1">The sequence shown here is derived from an EMBL/GenBank/DDBJ whole genome shotgun (WGS) entry which is preliminary data.</text>
</comment>
<keyword evidence="2" id="KW-1185">Reference proteome</keyword>
<accession>A0A2N5SLI9</accession>
<protein>
    <submittedName>
        <fullName evidence="1">Uncharacterized protein</fullName>
    </submittedName>
</protein>
<reference evidence="1 2" key="1">
    <citation type="submission" date="2017-11" db="EMBL/GenBank/DDBJ databases">
        <title>De novo assembly and phasing of dikaryotic genomes from two isolates of Puccinia coronata f. sp. avenae, the causal agent of oat crown rust.</title>
        <authorList>
            <person name="Miller M.E."/>
            <person name="Zhang Y."/>
            <person name="Omidvar V."/>
            <person name="Sperschneider J."/>
            <person name="Schwessinger B."/>
            <person name="Raley C."/>
            <person name="Palmer J.M."/>
            <person name="Garnica D."/>
            <person name="Upadhyaya N."/>
            <person name="Rathjen J."/>
            <person name="Taylor J.M."/>
            <person name="Park R.F."/>
            <person name="Dodds P.N."/>
            <person name="Hirsch C.D."/>
            <person name="Kianian S.F."/>
            <person name="Figueroa M."/>
        </authorList>
    </citation>
    <scope>NUCLEOTIDE SEQUENCE [LARGE SCALE GENOMIC DNA]</scope>
    <source>
        <strain evidence="1">12NC29</strain>
    </source>
</reference>
<dbReference type="AlphaFoldDB" id="A0A2N5SLI9"/>
<name>A0A2N5SLI9_9BASI</name>
<evidence type="ECO:0000313" key="1">
    <source>
        <dbReference type="EMBL" id="PLW14105.1"/>
    </source>
</evidence>
<dbReference type="EMBL" id="PGCJ01000930">
    <property type="protein sequence ID" value="PLW14105.1"/>
    <property type="molecule type" value="Genomic_DNA"/>
</dbReference>